<proteinExistence type="predicted"/>
<name>A0AA86PSH5_9EUKA</name>
<dbReference type="EMBL" id="CAXDID020000013">
    <property type="protein sequence ID" value="CAL5981509.1"/>
    <property type="molecule type" value="Genomic_DNA"/>
</dbReference>
<dbReference type="Proteomes" id="UP001642409">
    <property type="component" value="Unassembled WGS sequence"/>
</dbReference>
<protein>
    <submittedName>
        <fullName evidence="1">Uncharacterized protein</fullName>
    </submittedName>
</protein>
<reference evidence="2 4" key="2">
    <citation type="submission" date="2024-07" db="EMBL/GenBank/DDBJ databases">
        <authorList>
            <person name="Akdeniz Z."/>
        </authorList>
    </citation>
    <scope>NUCLEOTIDE SEQUENCE [LARGE SCALE GENOMIC DNA]</scope>
</reference>
<evidence type="ECO:0000313" key="4">
    <source>
        <dbReference type="Proteomes" id="UP001642409"/>
    </source>
</evidence>
<dbReference type="EMBL" id="CAXDID020000182">
    <property type="protein sequence ID" value="CAL6049976.1"/>
    <property type="molecule type" value="Genomic_DNA"/>
</dbReference>
<comment type="caution">
    <text evidence="1">The sequence shown here is derived from an EMBL/GenBank/DDBJ whole genome shotgun (WGS) entry which is preliminary data.</text>
</comment>
<gene>
    <name evidence="1" type="ORF">HINF_LOCUS32586</name>
    <name evidence="3" type="ORF">HINF_LOCUS43667</name>
    <name evidence="2" type="ORF">HINF_LOCUS6691</name>
</gene>
<reference evidence="1" key="1">
    <citation type="submission" date="2023-06" db="EMBL/GenBank/DDBJ databases">
        <authorList>
            <person name="Kurt Z."/>
        </authorList>
    </citation>
    <scope>NUCLEOTIDE SEQUENCE</scope>
</reference>
<keyword evidence="4" id="KW-1185">Reference proteome</keyword>
<dbReference type="EMBL" id="CATOUU010000735">
    <property type="protein sequence ID" value="CAI9944941.1"/>
    <property type="molecule type" value="Genomic_DNA"/>
</dbReference>
<accession>A0AA86PSH5</accession>
<dbReference type="AlphaFoldDB" id="A0AA86PSH5"/>
<evidence type="ECO:0000313" key="1">
    <source>
        <dbReference type="EMBL" id="CAI9944941.1"/>
    </source>
</evidence>
<evidence type="ECO:0000313" key="3">
    <source>
        <dbReference type="EMBL" id="CAL6049976.1"/>
    </source>
</evidence>
<evidence type="ECO:0000313" key="2">
    <source>
        <dbReference type="EMBL" id="CAL5981509.1"/>
    </source>
</evidence>
<sequence>MNTVAVLCTEQQYIEFMAKLEDSLKMLQYFHSKEGNTIKIQNKYFIATVEFVMSNQADLSAQSADAFILINKPVKFPTQKQKEKLVFIAAQIEDEAKFGEWDQGEWILDYFVDVDEVGEIIGQAPFNKIERVDKQQKENLDIQTLIASIESNDVRDEVAKMLRLFEKMHFETNQEDEVEALGGVFKQLEDLQKFLASASEKDRSSAAAAVAIMLGKELGNE</sequence>
<organism evidence="1">
    <name type="scientific">Hexamita inflata</name>
    <dbReference type="NCBI Taxonomy" id="28002"/>
    <lineage>
        <taxon>Eukaryota</taxon>
        <taxon>Metamonada</taxon>
        <taxon>Diplomonadida</taxon>
        <taxon>Hexamitidae</taxon>
        <taxon>Hexamitinae</taxon>
        <taxon>Hexamita</taxon>
    </lineage>
</organism>